<organism evidence="2 3">
    <name type="scientific">Gemmata palustris</name>
    <dbReference type="NCBI Taxonomy" id="2822762"/>
    <lineage>
        <taxon>Bacteria</taxon>
        <taxon>Pseudomonadati</taxon>
        <taxon>Planctomycetota</taxon>
        <taxon>Planctomycetia</taxon>
        <taxon>Gemmatales</taxon>
        <taxon>Gemmataceae</taxon>
        <taxon>Gemmata</taxon>
    </lineage>
</organism>
<reference evidence="2 3" key="1">
    <citation type="submission" date="2021-04" db="EMBL/GenBank/DDBJ databases">
        <authorList>
            <person name="Ivanova A."/>
        </authorList>
    </citation>
    <scope>NUCLEOTIDE SEQUENCE [LARGE SCALE GENOMIC DNA]</scope>
    <source>
        <strain evidence="2 3">G18</strain>
    </source>
</reference>
<name>A0ABS5BP24_9BACT</name>
<accession>A0ABS5BP24</accession>
<protein>
    <submittedName>
        <fullName evidence="2">Uncharacterized protein</fullName>
    </submittedName>
</protein>
<gene>
    <name evidence="2" type="ORF">J8F10_09060</name>
</gene>
<feature type="region of interest" description="Disordered" evidence="1">
    <location>
        <begin position="1"/>
        <end position="37"/>
    </location>
</feature>
<proteinExistence type="predicted"/>
<keyword evidence="3" id="KW-1185">Reference proteome</keyword>
<sequence length="90" mass="9884">MTKPPIVLYRPSKPSPPVKSPTEQNKFTPVNKPNPLSVAQATLGSRFGERPETLLLDGQPAKLDRVMRETNRVLKAQGLAQVNANPAWVV</sequence>
<dbReference type="EMBL" id="JAGKQQ010000001">
    <property type="protein sequence ID" value="MBP3955429.1"/>
    <property type="molecule type" value="Genomic_DNA"/>
</dbReference>
<comment type="caution">
    <text evidence="2">The sequence shown here is derived from an EMBL/GenBank/DDBJ whole genome shotgun (WGS) entry which is preliminary data.</text>
</comment>
<evidence type="ECO:0000313" key="3">
    <source>
        <dbReference type="Proteomes" id="UP000676565"/>
    </source>
</evidence>
<evidence type="ECO:0000313" key="2">
    <source>
        <dbReference type="EMBL" id="MBP3955429.1"/>
    </source>
</evidence>
<evidence type="ECO:0000256" key="1">
    <source>
        <dbReference type="SAM" id="MobiDB-lite"/>
    </source>
</evidence>
<dbReference type="RefSeq" id="WP_210653506.1">
    <property type="nucleotide sequence ID" value="NZ_JAGKQQ010000001.1"/>
</dbReference>
<dbReference type="Proteomes" id="UP000676565">
    <property type="component" value="Unassembled WGS sequence"/>
</dbReference>